<feature type="compositionally biased region" description="Acidic residues" evidence="1">
    <location>
        <begin position="423"/>
        <end position="435"/>
    </location>
</feature>
<feature type="region of interest" description="Disordered" evidence="1">
    <location>
        <begin position="175"/>
        <end position="203"/>
    </location>
</feature>
<dbReference type="AlphaFoldDB" id="A0AAD7BJ58"/>
<dbReference type="Pfam" id="PF20414">
    <property type="entry name" value="DUF6698"/>
    <property type="match status" value="1"/>
</dbReference>
<protein>
    <submittedName>
        <fullName evidence="2">Uncharacterized protein</fullName>
    </submittedName>
</protein>
<dbReference type="EMBL" id="JARKIE010000650">
    <property type="protein sequence ID" value="KAJ7622689.1"/>
    <property type="molecule type" value="Genomic_DNA"/>
</dbReference>
<sequence>MATPGADAAAATLISLSGASAPSSGPVPPPSAAKRAFEEIVETFGIIPAKKSKKARRDTMDTKSALDKLTSIAKYFVRAVHPFMDIGCALHHGTQALWGAPVVSCPSNSIVIPAAQLEEQQRFIDAFSKMMAISPDSLEVLREFYKDKKEWPRIVKHFRAQAASARQQDTNNLKHKTHYVPDDPTKPLTPAVSESTSKSDRSINHPMLRNSIVSWPLRLKINARMPPANGEDQVAAVPGAAVPERELTPDALKYVFPFTYHCVLSCWLHAGILTALMTGKLTNGKPALTAGKYPSCFYPEGTYDPADPEKGLFRSPFLLRVLRNIWTTPSSAMGGADRLKAISNARAHGKFSIDGRMIGYGCTQARTMLSTSDWTPKDGTYDYEKLFNQVVKLFEDDPADPWVIETLQWYQDGVFGKISSGGADDDDNEEDDSDSESSSIRAHRAARRQTPIATAQLTNLKNSYNRRAPLAINSSASLITFLWVSVPHCIKHPFLQVFLRQMTSLRISVTVIMSLSHIKSVAHCTTPALSLY</sequence>
<accession>A0AAD7BJ58</accession>
<evidence type="ECO:0000313" key="3">
    <source>
        <dbReference type="Proteomes" id="UP001221757"/>
    </source>
</evidence>
<proteinExistence type="predicted"/>
<evidence type="ECO:0000313" key="2">
    <source>
        <dbReference type="EMBL" id="KAJ7622689.1"/>
    </source>
</evidence>
<evidence type="ECO:0000256" key="1">
    <source>
        <dbReference type="SAM" id="MobiDB-lite"/>
    </source>
</evidence>
<dbReference type="Proteomes" id="UP001221757">
    <property type="component" value="Unassembled WGS sequence"/>
</dbReference>
<gene>
    <name evidence="2" type="ORF">B0H17DRAFT_1219218</name>
</gene>
<comment type="caution">
    <text evidence="2">The sequence shown here is derived from an EMBL/GenBank/DDBJ whole genome shotgun (WGS) entry which is preliminary data.</text>
</comment>
<reference evidence="2" key="1">
    <citation type="submission" date="2023-03" db="EMBL/GenBank/DDBJ databases">
        <title>Massive genome expansion in bonnet fungi (Mycena s.s.) driven by repeated elements and novel gene families across ecological guilds.</title>
        <authorList>
            <consortium name="Lawrence Berkeley National Laboratory"/>
            <person name="Harder C.B."/>
            <person name="Miyauchi S."/>
            <person name="Viragh M."/>
            <person name="Kuo A."/>
            <person name="Thoen E."/>
            <person name="Andreopoulos B."/>
            <person name="Lu D."/>
            <person name="Skrede I."/>
            <person name="Drula E."/>
            <person name="Henrissat B."/>
            <person name="Morin E."/>
            <person name="Kohler A."/>
            <person name="Barry K."/>
            <person name="LaButti K."/>
            <person name="Morin E."/>
            <person name="Salamov A."/>
            <person name="Lipzen A."/>
            <person name="Mereny Z."/>
            <person name="Hegedus B."/>
            <person name="Baldrian P."/>
            <person name="Stursova M."/>
            <person name="Weitz H."/>
            <person name="Taylor A."/>
            <person name="Grigoriev I.V."/>
            <person name="Nagy L.G."/>
            <person name="Martin F."/>
            <person name="Kauserud H."/>
        </authorList>
    </citation>
    <scope>NUCLEOTIDE SEQUENCE</scope>
    <source>
        <strain evidence="2">CBHHK067</strain>
    </source>
</reference>
<dbReference type="InterPro" id="IPR046521">
    <property type="entry name" value="DUF6698"/>
</dbReference>
<keyword evidence="3" id="KW-1185">Reference proteome</keyword>
<organism evidence="2 3">
    <name type="scientific">Mycena rosella</name>
    <name type="common">Pink bonnet</name>
    <name type="synonym">Agaricus rosellus</name>
    <dbReference type="NCBI Taxonomy" id="1033263"/>
    <lineage>
        <taxon>Eukaryota</taxon>
        <taxon>Fungi</taxon>
        <taxon>Dikarya</taxon>
        <taxon>Basidiomycota</taxon>
        <taxon>Agaricomycotina</taxon>
        <taxon>Agaricomycetes</taxon>
        <taxon>Agaricomycetidae</taxon>
        <taxon>Agaricales</taxon>
        <taxon>Marasmiineae</taxon>
        <taxon>Mycenaceae</taxon>
        <taxon>Mycena</taxon>
    </lineage>
</organism>
<name>A0AAD7BJ58_MYCRO</name>
<feature type="region of interest" description="Disordered" evidence="1">
    <location>
        <begin position="420"/>
        <end position="448"/>
    </location>
</feature>